<dbReference type="AlphaFoldDB" id="A0AAV2PPC3"/>
<sequence>PAMLPLDNLRDVLAGDVRTELKAQLHAGCQSQEALIEADVELRLSEFQAAMIHNDLDARATFSGNTLARYLLPIMLYDTAYATVNWTQTAQDSMIIFAKRMSDWFDDSSITAYNLQDFRIDSSIRELNFDGMRKSLNGGWHGMFHITGSEFVVKDIQIPKQVMKVMAHLAEQSHLTEKHHLPTPTMGSLKNFYTEVFKGLSTHTCTIKQAK</sequence>
<keyword evidence="2" id="KW-1185">Reference proteome</keyword>
<dbReference type="EMBL" id="CAXKWB010000982">
    <property type="protein sequence ID" value="CAL4062994.1"/>
    <property type="molecule type" value="Genomic_DNA"/>
</dbReference>
<feature type="non-terminal residue" evidence="1">
    <location>
        <position position="1"/>
    </location>
</feature>
<comment type="caution">
    <text evidence="1">The sequence shown here is derived from an EMBL/GenBank/DDBJ whole genome shotgun (WGS) entry which is preliminary data.</text>
</comment>
<evidence type="ECO:0000313" key="2">
    <source>
        <dbReference type="Proteomes" id="UP001497623"/>
    </source>
</evidence>
<dbReference type="Proteomes" id="UP001497623">
    <property type="component" value="Unassembled WGS sequence"/>
</dbReference>
<feature type="non-terminal residue" evidence="1">
    <location>
        <position position="211"/>
    </location>
</feature>
<organism evidence="1 2">
    <name type="scientific">Meganyctiphanes norvegica</name>
    <name type="common">Northern krill</name>
    <name type="synonym">Thysanopoda norvegica</name>
    <dbReference type="NCBI Taxonomy" id="48144"/>
    <lineage>
        <taxon>Eukaryota</taxon>
        <taxon>Metazoa</taxon>
        <taxon>Ecdysozoa</taxon>
        <taxon>Arthropoda</taxon>
        <taxon>Crustacea</taxon>
        <taxon>Multicrustacea</taxon>
        <taxon>Malacostraca</taxon>
        <taxon>Eumalacostraca</taxon>
        <taxon>Eucarida</taxon>
        <taxon>Euphausiacea</taxon>
        <taxon>Euphausiidae</taxon>
        <taxon>Meganyctiphanes</taxon>
    </lineage>
</organism>
<name>A0AAV2PPC3_MEGNR</name>
<reference evidence="1 2" key="1">
    <citation type="submission" date="2024-05" db="EMBL/GenBank/DDBJ databases">
        <authorList>
            <person name="Wallberg A."/>
        </authorList>
    </citation>
    <scope>NUCLEOTIDE SEQUENCE [LARGE SCALE GENOMIC DNA]</scope>
</reference>
<gene>
    <name evidence="1" type="ORF">MNOR_LOCUS3009</name>
</gene>
<evidence type="ECO:0000313" key="1">
    <source>
        <dbReference type="EMBL" id="CAL4062994.1"/>
    </source>
</evidence>
<proteinExistence type="predicted"/>
<accession>A0AAV2PPC3</accession>
<protein>
    <submittedName>
        <fullName evidence="1">Uncharacterized protein</fullName>
    </submittedName>
</protein>